<keyword evidence="6" id="KW-0689">Ribosomal protein</keyword>
<dbReference type="Gene3D" id="1.10.10.1410">
    <property type="match status" value="1"/>
</dbReference>
<evidence type="ECO:0000256" key="6">
    <source>
        <dbReference type="ARBA" id="ARBA00022980"/>
    </source>
</evidence>
<feature type="signal peptide" evidence="12">
    <location>
        <begin position="1"/>
        <end position="16"/>
    </location>
</feature>
<evidence type="ECO:0000256" key="2">
    <source>
        <dbReference type="ARBA" id="ARBA00004273"/>
    </source>
</evidence>
<accession>A0ABR0NVS7</accession>
<evidence type="ECO:0000256" key="4">
    <source>
        <dbReference type="ARBA" id="ARBA00011266"/>
    </source>
</evidence>
<dbReference type="Pfam" id="PF02238">
    <property type="entry name" value="COX7a"/>
    <property type="match status" value="1"/>
</dbReference>
<evidence type="ECO:0000256" key="7">
    <source>
        <dbReference type="ARBA" id="ARBA00023128"/>
    </source>
</evidence>
<comment type="function">
    <text evidence="1">Plays an important role in the elongation step of protein synthesis.</text>
</comment>
<proteinExistence type="inferred from homology"/>
<reference evidence="13 14" key="1">
    <citation type="submission" date="2023-03" db="EMBL/GenBank/DDBJ databases">
        <title>WGS of Gossypium arboreum.</title>
        <authorList>
            <person name="Yu D."/>
        </authorList>
    </citation>
    <scope>NUCLEOTIDE SEQUENCE [LARGE SCALE GENOMIC DNA]</scope>
    <source>
        <tissue evidence="13">Leaf</tissue>
    </source>
</reference>
<keyword evidence="7" id="KW-0496">Mitochondrion</keyword>
<keyword evidence="9" id="KW-0687">Ribonucleoprotein</keyword>
<comment type="similarity">
    <text evidence="3">Belongs to the eukaryotic ribosomal protein P1/P2 family.</text>
</comment>
<dbReference type="CDD" id="cd05833">
    <property type="entry name" value="Ribosomal_P2"/>
    <property type="match status" value="1"/>
</dbReference>
<organism evidence="13 14">
    <name type="scientific">Gossypium arboreum</name>
    <name type="common">Tree cotton</name>
    <name type="synonym">Gossypium nanking</name>
    <dbReference type="NCBI Taxonomy" id="29729"/>
    <lineage>
        <taxon>Eukaryota</taxon>
        <taxon>Viridiplantae</taxon>
        <taxon>Streptophyta</taxon>
        <taxon>Embryophyta</taxon>
        <taxon>Tracheophyta</taxon>
        <taxon>Spermatophyta</taxon>
        <taxon>Magnoliopsida</taxon>
        <taxon>eudicotyledons</taxon>
        <taxon>Gunneridae</taxon>
        <taxon>Pentapetalae</taxon>
        <taxon>rosids</taxon>
        <taxon>malvids</taxon>
        <taxon>Malvales</taxon>
        <taxon>Malvaceae</taxon>
        <taxon>Malvoideae</taxon>
        <taxon>Gossypium</taxon>
    </lineage>
</organism>
<dbReference type="InterPro" id="IPR039297">
    <property type="entry name" value="COX7a"/>
</dbReference>
<feature type="compositionally biased region" description="Basic and acidic residues" evidence="10">
    <location>
        <begin position="89"/>
        <end position="98"/>
    </location>
</feature>
<dbReference type="HAMAP" id="MF_01478">
    <property type="entry name" value="Ribosomal_L12_arch"/>
    <property type="match status" value="1"/>
</dbReference>
<keyword evidence="8 11" id="KW-0472">Membrane</keyword>
<dbReference type="EMBL" id="JARKNE010000008">
    <property type="protein sequence ID" value="KAK5810406.1"/>
    <property type="molecule type" value="Genomic_DNA"/>
</dbReference>
<feature type="transmembrane region" description="Helical" evidence="11">
    <location>
        <begin position="233"/>
        <end position="252"/>
    </location>
</feature>
<dbReference type="PANTHER" id="PTHR21141:SF5">
    <property type="entry name" value="LARGE RIBOSOMAL SUBUNIT PROTEIN P2"/>
    <property type="match status" value="1"/>
</dbReference>
<evidence type="ECO:0000256" key="8">
    <source>
        <dbReference type="ARBA" id="ARBA00023136"/>
    </source>
</evidence>
<feature type="chain" id="PRO_5045757603" evidence="12">
    <location>
        <begin position="17"/>
        <end position="262"/>
    </location>
</feature>
<evidence type="ECO:0000256" key="9">
    <source>
        <dbReference type="ARBA" id="ARBA00023274"/>
    </source>
</evidence>
<gene>
    <name evidence="13" type="ORF">PVK06_025718</name>
</gene>
<keyword evidence="12" id="KW-0732">Signal</keyword>
<evidence type="ECO:0000256" key="5">
    <source>
        <dbReference type="ARBA" id="ARBA00022792"/>
    </source>
</evidence>
<dbReference type="PANTHER" id="PTHR21141">
    <property type="entry name" value="60S ACIDIC RIBOSOMAL PROTEIN FAMILY MEMBER"/>
    <property type="match status" value="1"/>
</dbReference>
<dbReference type="Pfam" id="PF00428">
    <property type="entry name" value="Ribosomal_60s"/>
    <property type="match status" value="1"/>
</dbReference>
<comment type="caution">
    <text evidence="13">The sequence shown here is derived from an EMBL/GenBank/DDBJ whole genome shotgun (WGS) entry which is preliminary data.</text>
</comment>
<feature type="region of interest" description="Disordered" evidence="10">
    <location>
        <begin position="79"/>
        <end position="99"/>
    </location>
</feature>
<sequence length="262" mass="27970">MKVVAAYLLAVLGGNASPSADDLKVILGSVGAEADDDRIELLLSEVKGKDITELIASGREKLASVPSGGGAVAVAAPAGGGGGAAPAAEAKKEEKVEEKEESDDAVLLSRLRPCSSLLLGSKLRWKSVFFHPNIMSEDDNTNLKNVKGLLGYIARLFEADLAGRATGPEKGGKTGRCCFILYFVDVSTMDVCLLMMSEAPFRPREKLIEYQKYFQGIQKHTYLKGRYDKITSVAIPATLAASSLFLIGRGIYNMSHGIGKKE</sequence>
<keyword evidence="11" id="KW-0812">Transmembrane</keyword>
<evidence type="ECO:0000256" key="11">
    <source>
        <dbReference type="SAM" id="Phobius"/>
    </source>
</evidence>
<evidence type="ECO:0000313" key="14">
    <source>
        <dbReference type="Proteomes" id="UP001358586"/>
    </source>
</evidence>
<name>A0ABR0NVS7_GOSAR</name>
<evidence type="ECO:0000256" key="1">
    <source>
        <dbReference type="ARBA" id="ARBA00003362"/>
    </source>
</evidence>
<keyword evidence="14" id="KW-1185">Reference proteome</keyword>
<dbReference type="Proteomes" id="UP001358586">
    <property type="component" value="Chromosome 8"/>
</dbReference>
<keyword evidence="11" id="KW-1133">Transmembrane helix</keyword>
<evidence type="ECO:0000313" key="13">
    <source>
        <dbReference type="EMBL" id="KAK5810406.1"/>
    </source>
</evidence>
<dbReference type="InterPro" id="IPR038716">
    <property type="entry name" value="P1/P2_N_sf"/>
</dbReference>
<evidence type="ECO:0000256" key="3">
    <source>
        <dbReference type="ARBA" id="ARBA00005436"/>
    </source>
</evidence>
<evidence type="ECO:0000256" key="12">
    <source>
        <dbReference type="SAM" id="SignalP"/>
    </source>
</evidence>
<comment type="subunit">
    <text evidence="4">P1 and P2 exist as dimers at the large ribosomal subunit.</text>
</comment>
<evidence type="ECO:0000256" key="10">
    <source>
        <dbReference type="SAM" id="MobiDB-lite"/>
    </source>
</evidence>
<dbReference type="InterPro" id="IPR044076">
    <property type="entry name" value="Ribosomal_P2"/>
</dbReference>
<dbReference type="InterPro" id="IPR027534">
    <property type="entry name" value="Ribosomal_P1/P2"/>
</dbReference>
<keyword evidence="5" id="KW-0999">Mitochondrion inner membrane</keyword>
<comment type="subcellular location">
    <subcellularLocation>
        <location evidence="2">Mitochondrion inner membrane</location>
    </subcellularLocation>
</comment>
<protein>
    <submittedName>
        <fullName evidence="13">Uncharacterized protein</fullName>
    </submittedName>
</protein>